<gene>
    <name evidence="10" type="ORF">SAMN04244572_00193</name>
</gene>
<feature type="transmembrane region" description="Helical" evidence="9">
    <location>
        <begin position="147"/>
        <end position="169"/>
    </location>
</feature>
<feature type="transmembrane region" description="Helical" evidence="9">
    <location>
        <begin position="189"/>
        <end position="206"/>
    </location>
</feature>
<feature type="transmembrane region" description="Helical" evidence="9">
    <location>
        <begin position="239"/>
        <end position="259"/>
    </location>
</feature>
<accession>A0A1H6QP85</accession>
<evidence type="ECO:0000256" key="7">
    <source>
        <dbReference type="ARBA" id="ARBA00023136"/>
    </source>
</evidence>
<dbReference type="PANTHER" id="PTHR37819">
    <property type="entry name" value="PROTEIN PSIE"/>
    <property type="match status" value="1"/>
</dbReference>
<evidence type="ECO:0000256" key="2">
    <source>
        <dbReference type="ARBA" id="ARBA00005632"/>
    </source>
</evidence>
<feature type="transmembrane region" description="Helical" evidence="9">
    <location>
        <begin position="215"/>
        <end position="233"/>
    </location>
</feature>
<organism evidence="10 11">
    <name type="scientific">Azotobacter beijerinckii</name>
    <dbReference type="NCBI Taxonomy" id="170623"/>
    <lineage>
        <taxon>Bacteria</taxon>
        <taxon>Pseudomonadati</taxon>
        <taxon>Pseudomonadota</taxon>
        <taxon>Gammaproteobacteria</taxon>
        <taxon>Pseudomonadales</taxon>
        <taxon>Pseudomonadaceae</taxon>
        <taxon>Azotobacter</taxon>
    </lineage>
</organism>
<keyword evidence="5 9" id="KW-0812">Transmembrane</keyword>
<evidence type="ECO:0000256" key="6">
    <source>
        <dbReference type="ARBA" id="ARBA00022989"/>
    </source>
</evidence>
<reference evidence="10 11" key="1">
    <citation type="submission" date="2016-10" db="EMBL/GenBank/DDBJ databases">
        <authorList>
            <person name="de Groot N.N."/>
        </authorList>
    </citation>
    <scope>NUCLEOTIDE SEQUENCE [LARGE SCALE GENOMIC DNA]</scope>
    <source>
        <strain evidence="10 11">DSM 373</strain>
    </source>
</reference>
<protein>
    <recommendedName>
        <fullName evidence="3">Protein PsiE</fullName>
    </recommendedName>
</protein>
<proteinExistence type="inferred from homology"/>
<evidence type="ECO:0000313" key="10">
    <source>
        <dbReference type="EMBL" id="SEI42774.1"/>
    </source>
</evidence>
<comment type="subcellular location">
    <subcellularLocation>
        <location evidence="1">Cell inner membrane</location>
        <topology evidence="1">Multi-pass membrane protein</topology>
    </subcellularLocation>
</comment>
<evidence type="ECO:0000256" key="9">
    <source>
        <dbReference type="SAM" id="Phobius"/>
    </source>
</evidence>
<dbReference type="PANTHER" id="PTHR37819:SF1">
    <property type="entry name" value="PROTEIN PSIE"/>
    <property type="match status" value="1"/>
</dbReference>
<evidence type="ECO:0000256" key="3">
    <source>
        <dbReference type="ARBA" id="ARBA00021903"/>
    </source>
</evidence>
<dbReference type="InterPro" id="IPR020948">
    <property type="entry name" value="P_starv_induced_PsiE-like"/>
</dbReference>
<comment type="similarity">
    <text evidence="2">Belongs to the PsiE family.</text>
</comment>
<keyword evidence="6 9" id="KW-1133">Transmembrane helix</keyword>
<sequence length="290" mass="32124">MPPPGRSTLKFTVYSARNTSRRVWKGLSMDRTSRALDRWTKGPALSRQVRPAALPRPFPGGGAVRRQVKHVPGAFRFRAVDNGPADIPGCPVFFCIKFQIVHRASTGGRSREGCELKTDWTKRLDYLLKTEWAESLRQRMHGQAESLGNLLVEAFHYLALFAIGGATSWAALQAFAGMLDKGHVTVDDILLLFIYLELGAMVGIYFKTNHMPIRFLIYVAITALTRLMIGDISHSHTPGWGELIVSGAILLLAVANLVVRYASSRFPAEQADGPARRRIQVSEKPQGENA</sequence>
<dbReference type="Proteomes" id="UP000199250">
    <property type="component" value="Unassembled WGS sequence"/>
</dbReference>
<evidence type="ECO:0000256" key="8">
    <source>
        <dbReference type="SAM" id="MobiDB-lite"/>
    </source>
</evidence>
<dbReference type="GO" id="GO:0005886">
    <property type="term" value="C:plasma membrane"/>
    <property type="evidence" value="ECO:0007669"/>
    <property type="project" value="UniProtKB-SubCell"/>
</dbReference>
<evidence type="ECO:0000313" key="11">
    <source>
        <dbReference type="Proteomes" id="UP000199250"/>
    </source>
</evidence>
<dbReference type="EMBL" id="FNYQ01000002">
    <property type="protein sequence ID" value="SEI42774.1"/>
    <property type="molecule type" value="Genomic_DNA"/>
</dbReference>
<keyword evidence="7 9" id="KW-0472">Membrane</keyword>
<dbReference type="AlphaFoldDB" id="A0A1H6QP85"/>
<evidence type="ECO:0000256" key="1">
    <source>
        <dbReference type="ARBA" id="ARBA00004429"/>
    </source>
</evidence>
<feature type="region of interest" description="Disordered" evidence="8">
    <location>
        <begin position="271"/>
        <end position="290"/>
    </location>
</feature>
<keyword evidence="4" id="KW-1003">Cell membrane</keyword>
<evidence type="ECO:0000256" key="4">
    <source>
        <dbReference type="ARBA" id="ARBA00022475"/>
    </source>
</evidence>
<dbReference type="InterPro" id="IPR009315">
    <property type="entry name" value="P_starv_induced_PsiE"/>
</dbReference>
<name>A0A1H6QP85_9GAMM</name>
<dbReference type="GO" id="GO:0016036">
    <property type="term" value="P:cellular response to phosphate starvation"/>
    <property type="evidence" value="ECO:0007669"/>
    <property type="project" value="InterPro"/>
</dbReference>
<evidence type="ECO:0000256" key="5">
    <source>
        <dbReference type="ARBA" id="ARBA00022692"/>
    </source>
</evidence>
<dbReference type="Pfam" id="PF06146">
    <property type="entry name" value="PsiE"/>
    <property type="match status" value="1"/>
</dbReference>